<name>A0A7W6H213_9HYPH</name>
<evidence type="ECO:0000256" key="4">
    <source>
        <dbReference type="PROSITE-ProRule" id="PRU00284"/>
    </source>
</evidence>
<accession>A0A7W6H213</accession>
<dbReference type="Pfam" id="PF00672">
    <property type="entry name" value="HAMP"/>
    <property type="match status" value="1"/>
</dbReference>
<dbReference type="GO" id="GO:0007165">
    <property type="term" value="P:signal transduction"/>
    <property type="evidence" value="ECO:0007669"/>
    <property type="project" value="UniProtKB-KW"/>
</dbReference>
<dbReference type="InterPro" id="IPR051310">
    <property type="entry name" value="MCP_chemotaxis"/>
</dbReference>
<keyword evidence="2" id="KW-0145">Chemotaxis</keyword>
<dbReference type="GO" id="GO:0006935">
    <property type="term" value="P:chemotaxis"/>
    <property type="evidence" value="ECO:0007669"/>
    <property type="project" value="UniProtKB-KW"/>
</dbReference>
<comment type="caution">
    <text evidence="9">The sequence shown here is derived from an EMBL/GenBank/DDBJ whole genome shotgun (WGS) entry which is preliminary data.</text>
</comment>
<dbReference type="PANTHER" id="PTHR43531:SF11">
    <property type="entry name" value="METHYL-ACCEPTING CHEMOTAXIS PROTEIN 3"/>
    <property type="match status" value="1"/>
</dbReference>
<dbReference type="Pfam" id="PF12729">
    <property type="entry name" value="4HB_MCP_1"/>
    <property type="match status" value="1"/>
</dbReference>
<keyword evidence="4" id="KW-0807">Transducer</keyword>
<dbReference type="PROSITE" id="PS50885">
    <property type="entry name" value="HAMP"/>
    <property type="match status" value="1"/>
</dbReference>
<dbReference type="Proteomes" id="UP000542776">
    <property type="component" value="Unassembled WGS sequence"/>
</dbReference>
<evidence type="ECO:0000259" key="7">
    <source>
        <dbReference type="PROSITE" id="PS50111"/>
    </source>
</evidence>
<dbReference type="RefSeq" id="WP_246392618.1">
    <property type="nucleotide sequence ID" value="NZ_JACIEK010000001.1"/>
</dbReference>
<gene>
    <name evidence="9" type="ORF">GGR04_000347</name>
</gene>
<protein>
    <submittedName>
        <fullName evidence="9">Methyl-accepting chemotaxis protein</fullName>
    </submittedName>
</protein>
<dbReference type="PROSITE" id="PS50111">
    <property type="entry name" value="CHEMOTAXIS_TRANSDUC_2"/>
    <property type="match status" value="1"/>
</dbReference>
<keyword evidence="6" id="KW-1133">Transmembrane helix</keyword>
<evidence type="ECO:0000313" key="9">
    <source>
        <dbReference type="EMBL" id="MBB3996526.1"/>
    </source>
</evidence>
<dbReference type="InterPro" id="IPR003660">
    <property type="entry name" value="HAMP_dom"/>
</dbReference>
<feature type="domain" description="Methyl-accepting transducer" evidence="7">
    <location>
        <begin position="394"/>
        <end position="609"/>
    </location>
</feature>
<keyword evidence="6" id="KW-0472">Membrane</keyword>
<organism evidence="9 10">
    <name type="scientific">Aureimonas pseudogalii</name>
    <dbReference type="NCBI Taxonomy" id="1744844"/>
    <lineage>
        <taxon>Bacteria</taxon>
        <taxon>Pseudomonadati</taxon>
        <taxon>Pseudomonadota</taxon>
        <taxon>Alphaproteobacteria</taxon>
        <taxon>Hyphomicrobiales</taxon>
        <taxon>Aurantimonadaceae</taxon>
        <taxon>Aureimonas</taxon>
    </lineage>
</organism>
<sequence length="698" mass="72678">MRLSIKTKLAASFASVVILSAVAGWAGIQSLGAANERADDFATGPFQQVQRLSDLLTLQNASRRALVEIVLSEDEAGTNALVGEFEAASASMATSLEAYLASLPEARRAQAADLQATLTELKAGFGEALPLAMTTRRSDAIEAMAKAEPLSRGISGDLLQLQSAIKNATQTPLSAIAQQVISDIRVRFPELKMMSAQALLESDDAKLAAIARNVKAATTQMDSLLNQVRGAVSPNLLPRLEKVEKNWAAFRSAMNEWVAGGLANDNTRAAELNAQKVMPVAQRFEARLREQLDAERGVAAEFVAATTQSYASTRLMLTALVAAAAILGALAAAIMAVSISRGLKRSLDLADAIGGGDLTTSVEAKGRDEIGDLLRSMNAMRLHLASIVSDVRVSAGQVASGSAQSAATADQLSSGSTEQAAASEQASAAMEEMTANIRQNADNASTTEKIAAQASISAEKTGEAVAHSVEAMRTIAQKIQVVQEIARQTDLLALNAAIEAARAGPHGKGFAVVASEVRKLAERSQQAAAEIGTLSSQTLVISEDAGRMLSALVPDIQRTAELITEISAACREQTIGVEQINQAIQQLDQVTQANSGAANEMSATSGQLSAEAGRLNERAAFFKLAEGETTPVGVGVGVGVPVAIPNEARAPAAVSELPVHRLQASAVSFAAARSPAKPKADDGFDFDLGGGGFERMSS</sequence>
<dbReference type="InterPro" id="IPR024478">
    <property type="entry name" value="HlyB_4HB_MCP"/>
</dbReference>
<dbReference type="CDD" id="cd06225">
    <property type="entry name" value="HAMP"/>
    <property type="match status" value="1"/>
</dbReference>
<proteinExistence type="inferred from homology"/>
<comment type="similarity">
    <text evidence="3">Belongs to the methyl-accepting chemotaxis (MCP) protein family.</text>
</comment>
<dbReference type="FunFam" id="1.10.287.950:FF:000001">
    <property type="entry name" value="Methyl-accepting chemotaxis sensory transducer"/>
    <property type="match status" value="1"/>
</dbReference>
<reference evidence="9 10" key="1">
    <citation type="submission" date="2020-08" db="EMBL/GenBank/DDBJ databases">
        <title>Genomic Encyclopedia of Type Strains, Phase IV (KMG-IV): sequencing the most valuable type-strain genomes for metagenomic binning, comparative biology and taxonomic classification.</title>
        <authorList>
            <person name="Goeker M."/>
        </authorList>
    </citation>
    <scope>NUCLEOTIDE SEQUENCE [LARGE SCALE GENOMIC DNA]</scope>
    <source>
        <strain evidence="9 10">DSM 102238</strain>
    </source>
</reference>
<evidence type="ECO:0000256" key="2">
    <source>
        <dbReference type="ARBA" id="ARBA00022500"/>
    </source>
</evidence>
<comment type="subcellular location">
    <subcellularLocation>
        <location evidence="1">Membrane</location>
    </subcellularLocation>
</comment>
<dbReference type="EMBL" id="JACIEK010000001">
    <property type="protein sequence ID" value="MBB3996526.1"/>
    <property type="molecule type" value="Genomic_DNA"/>
</dbReference>
<dbReference type="Pfam" id="PF00015">
    <property type="entry name" value="MCPsignal"/>
    <property type="match status" value="1"/>
</dbReference>
<feature type="compositionally biased region" description="Low complexity" evidence="5">
    <location>
        <begin position="417"/>
        <end position="430"/>
    </location>
</feature>
<dbReference type="SMART" id="SM00283">
    <property type="entry name" value="MA"/>
    <property type="match status" value="1"/>
</dbReference>
<dbReference type="GO" id="GO:0004888">
    <property type="term" value="F:transmembrane signaling receptor activity"/>
    <property type="evidence" value="ECO:0007669"/>
    <property type="project" value="InterPro"/>
</dbReference>
<evidence type="ECO:0000256" key="5">
    <source>
        <dbReference type="SAM" id="MobiDB-lite"/>
    </source>
</evidence>
<evidence type="ECO:0000256" key="1">
    <source>
        <dbReference type="ARBA" id="ARBA00004370"/>
    </source>
</evidence>
<evidence type="ECO:0000259" key="8">
    <source>
        <dbReference type="PROSITE" id="PS50885"/>
    </source>
</evidence>
<dbReference type="InterPro" id="IPR004089">
    <property type="entry name" value="MCPsignal_dom"/>
</dbReference>
<evidence type="ECO:0000256" key="3">
    <source>
        <dbReference type="ARBA" id="ARBA00029447"/>
    </source>
</evidence>
<dbReference type="SMART" id="SM00304">
    <property type="entry name" value="HAMP"/>
    <property type="match status" value="1"/>
</dbReference>
<feature type="region of interest" description="Disordered" evidence="5">
    <location>
        <begin position="407"/>
        <end position="430"/>
    </location>
</feature>
<dbReference type="PRINTS" id="PR00260">
    <property type="entry name" value="CHEMTRNSDUCR"/>
</dbReference>
<keyword evidence="10" id="KW-1185">Reference proteome</keyword>
<feature type="domain" description="HAMP" evidence="8">
    <location>
        <begin position="337"/>
        <end position="389"/>
    </location>
</feature>
<evidence type="ECO:0000313" key="10">
    <source>
        <dbReference type="Proteomes" id="UP000542776"/>
    </source>
</evidence>
<keyword evidence="6" id="KW-0812">Transmembrane</keyword>
<dbReference type="GO" id="GO:0005886">
    <property type="term" value="C:plasma membrane"/>
    <property type="evidence" value="ECO:0007669"/>
    <property type="project" value="TreeGrafter"/>
</dbReference>
<dbReference type="AlphaFoldDB" id="A0A7W6H213"/>
<evidence type="ECO:0000256" key="6">
    <source>
        <dbReference type="SAM" id="Phobius"/>
    </source>
</evidence>
<dbReference type="InterPro" id="IPR004090">
    <property type="entry name" value="Chemotax_Me-accpt_rcpt"/>
</dbReference>
<dbReference type="Gene3D" id="1.10.287.950">
    <property type="entry name" value="Methyl-accepting chemotaxis protein"/>
    <property type="match status" value="1"/>
</dbReference>
<feature type="transmembrane region" description="Helical" evidence="6">
    <location>
        <begin position="315"/>
        <end position="337"/>
    </location>
</feature>
<dbReference type="SUPFAM" id="SSF58104">
    <property type="entry name" value="Methyl-accepting chemotaxis protein (MCP) signaling domain"/>
    <property type="match status" value="1"/>
</dbReference>
<dbReference type="PANTHER" id="PTHR43531">
    <property type="entry name" value="PROTEIN ICFG"/>
    <property type="match status" value="1"/>
</dbReference>